<dbReference type="EMBL" id="FQ790343">
    <property type="protein sequence ID" value="CCD52547.1"/>
    <property type="molecule type" value="Genomic_DNA"/>
</dbReference>
<proteinExistence type="predicted"/>
<dbReference type="HOGENOM" id="CLU_2793718_0_0_1"/>
<protein>
    <submittedName>
        <fullName evidence="1">Uncharacterized protein</fullName>
    </submittedName>
</protein>
<name>G2YLP9_BOTF4</name>
<dbReference type="InParanoid" id="G2YLP9"/>
<evidence type="ECO:0000313" key="2">
    <source>
        <dbReference type="Proteomes" id="UP000008177"/>
    </source>
</evidence>
<reference evidence="2" key="1">
    <citation type="journal article" date="2011" name="PLoS Genet.">
        <title>Genomic analysis of the necrotrophic fungal pathogens Sclerotinia sclerotiorum and Botrytis cinerea.</title>
        <authorList>
            <person name="Amselem J."/>
            <person name="Cuomo C.A."/>
            <person name="van Kan J.A."/>
            <person name="Viaud M."/>
            <person name="Benito E.P."/>
            <person name="Couloux A."/>
            <person name="Coutinho P.M."/>
            <person name="de Vries R.P."/>
            <person name="Dyer P.S."/>
            <person name="Fillinger S."/>
            <person name="Fournier E."/>
            <person name="Gout L."/>
            <person name="Hahn M."/>
            <person name="Kohn L."/>
            <person name="Lapalu N."/>
            <person name="Plummer K.M."/>
            <person name="Pradier J.M."/>
            <person name="Quevillon E."/>
            <person name="Sharon A."/>
            <person name="Simon A."/>
            <person name="ten Have A."/>
            <person name="Tudzynski B."/>
            <person name="Tudzynski P."/>
            <person name="Wincker P."/>
            <person name="Andrew M."/>
            <person name="Anthouard V."/>
            <person name="Beever R.E."/>
            <person name="Beffa R."/>
            <person name="Benoit I."/>
            <person name="Bouzid O."/>
            <person name="Brault B."/>
            <person name="Chen Z."/>
            <person name="Choquer M."/>
            <person name="Collemare J."/>
            <person name="Cotton P."/>
            <person name="Danchin E.G."/>
            <person name="Da Silva C."/>
            <person name="Gautier A."/>
            <person name="Giraud C."/>
            <person name="Giraud T."/>
            <person name="Gonzalez C."/>
            <person name="Grossetete S."/>
            <person name="Guldener U."/>
            <person name="Henrissat B."/>
            <person name="Howlett B.J."/>
            <person name="Kodira C."/>
            <person name="Kretschmer M."/>
            <person name="Lappartient A."/>
            <person name="Leroch M."/>
            <person name="Levis C."/>
            <person name="Mauceli E."/>
            <person name="Neuveglise C."/>
            <person name="Oeser B."/>
            <person name="Pearson M."/>
            <person name="Poulain J."/>
            <person name="Poussereau N."/>
            <person name="Quesneville H."/>
            <person name="Rascle C."/>
            <person name="Schumacher J."/>
            <person name="Segurens B."/>
            <person name="Sexton A."/>
            <person name="Silva E."/>
            <person name="Sirven C."/>
            <person name="Soanes D.M."/>
            <person name="Talbot N.J."/>
            <person name="Templeton M."/>
            <person name="Yandava C."/>
            <person name="Yarden O."/>
            <person name="Zeng Q."/>
            <person name="Rollins J.A."/>
            <person name="Lebrun M.H."/>
            <person name="Dickman M."/>
        </authorList>
    </citation>
    <scope>NUCLEOTIDE SEQUENCE [LARGE SCALE GENOMIC DNA]</scope>
    <source>
        <strain evidence="2">T4</strain>
    </source>
</reference>
<evidence type="ECO:0000313" key="1">
    <source>
        <dbReference type="EMBL" id="CCD52547.1"/>
    </source>
</evidence>
<accession>G2YLP9</accession>
<sequence length="68" mass="7759">MCTCSTFVLPKVSSLRCFDGQSLSTTRRRGDAIIQSFTAIAIFQKSLLRSYIEHLVRFYKIGSVYSLF</sequence>
<dbReference type="AlphaFoldDB" id="G2YLP9"/>
<organism evidence="1 2">
    <name type="scientific">Botryotinia fuckeliana (strain T4)</name>
    <name type="common">Noble rot fungus</name>
    <name type="synonym">Botrytis cinerea</name>
    <dbReference type="NCBI Taxonomy" id="999810"/>
    <lineage>
        <taxon>Eukaryota</taxon>
        <taxon>Fungi</taxon>
        <taxon>Dikarya</taxon>
        <taxon>Ascomycota</taxon>
        <taxon>Pezizomycotina</taxon>
        <taxon>Leotiomycetes</taxon>
        <taxon>Helotiales</taxon>
        <taxon>Sclerotiniaceae</taxon>
        <taxon>Botrytis</taxon>
    </lineage>
</organism>
<gene>
    <name evidence="1" type="ORF">BofuT4_uP078400.1</name>
</gene>
<dbReference type="Proteomes" id="UP000008177">
    <property type="component" value="Unplaced contigs"/>
</dbReference>